<dbReference type="Pfam" id="PF12697">
    <property type="entry name" value="Abhydrolase_6"/>
    <property type="match status" value="1"/>
</dbReference>
<evidence type="ECO:0000259" key="1">
    <source>
        <dbReference type="Pfam" id="PF12697"/>
    </source>
</evidence>
<name>A0ABU7RZN6_9ACTN</name>
<dbReference type="PRINTS" id="PR00111">
    <property type="entry name" value="ABHYDROLASE"/>
</dbReference>
<dbReference type="Proteomes" id="UP001332243">
    <property type="component" value="Unassembled WGS sequence"/>
</dbReference>
<dbReference type="PANTHER" id="PTHR43798">
    <property type="entry name" value="MONOACYLGLYCEROL LIPASE"/>
    <property type="match status" value="1"/>
</dbReference>
<protein>
    <submittedName>
        <fullName evidence="2">Alpha/beta hydrolase</fullName>
    </submittedName>
</protein>
<proteinExistence type="predicted"/>
<dbReference type="InterPro" id="IPR050266">
    <property type="entry name" value="AB_hydrolase_sf"/>
</dbReference>
<evidence type="ECO:0000313" key="3">
    <source>
        <dbReference type="Proteomes" id="UP001332243"/>
    </source>
</evidence>
<reference evidence="2 3" key="1">
    <citation type="submission" date="2024-01" db="EMBL/GenBank/DDBJ databases">
        <title>Genome insights into Plantactinospora sonchi sp. nov.</title>
        <authorList>
            <person name="Wang L."/>
        </authorList>
    </citation>
    <scope>NUCLEOTIDE SEQUENCE [LARGE SCALE GENOMIC DNA]</scope>
    <source>
        <strain evidence="2 3">NEAU-QY2</strain>
    </source>
</reference>
<dbReference type="InterPro" id="IPR000073">
    <property type="entry name" value="AB_hydrolase_1"/>
</dbReference>
<dbReference type="EMBL" id="JAZGQK010000023">
    <property type="protein sequence ID" value="MEE6261786.1"/>
    <property type="molecule type" value="Genomic_DNA"/>
</dbReference>
<dbReference type="RefSeq" id="WP_331216874.1">
    <property type="nucleotide sequence ID" value="NZ_JAZGQK010000023.1"/>
</dbReference>
<sequence length="260" mass="28178">MGTYVQLGAVKTWYDEHGTGEPLVLMHGGLVDARFFAPNIDPLAERFHVFTPERRGHGHTPDVEGPITYQLMADDTIAFLETVVGEPADLVGHSDGGVVAMLVAIQRPELVKRLVLISSGFNKRGEAAPDVEWNVDLIFEFLGPSYGEVSPDGIDHFKVVATKVGEMAAKEPTLETSDVARVPHRTLVVAADDDIMTMSHLVELYHALPNGEFAVVPGTSHFLTQEKPALVNTIVLDFLTNDPVPTVAPIRRAPKGQGGD</sequence>
<organism evidence="2 3">
    <name type="scientific">Plantactinospora sonchi</name>
    <dbReference type="NCBI Taxonomy" id="1544735"/>
    <lineage>
        <taxon>Bacteria</taxon>
        <taxon>Bacillati</taxon>
        <taxon>Actinomycetota</taxon>
        <taxon>Actinomycetes</taxon>
        <taxon>Micromonosporales</taxon>
        <taxon>Micromonosporaceae</taxon>
        <taxon>Plantactinospora</taxon>
    </lineage>
</organism>
<evidence type="ECO:0000313" key="2">
    <source>
        <dbReference type="EMBL" id="MEE6261786.1"/>
    </source>
</evidence>
<accession>A0ABU7RZN6</accession>
<comment type="caution">
    <text evidence="2">The sequence shown here is derived from an EMBL/GenBank/DDBJ whole genome shotgun (WGS) entry which is preliminary data.</text>
</comment>
<dbReference type="Gene3D" id="3.40.50.1820">
    <property type="entry name" value="alpha/beta hydrolase"/>
    <property type="match status" value="1"/>
</dbReference>
<keyword evidence="2" id="KW-0378">Hydrolase</keyword>
<dbReference type="InterPro" id="IPR029058">
    <property type="entry name" value="AB_hydrolase_fold"/>
</dbReference>
<keyword evidence="3" id="KW-1185">Reference proteome</keyword>
<gene>
    <name evidence="2" type="ORF">V1633_25190</name>
</gene>
<feature type="domain" description="AB hydrolase-1" evidence="1">
    <location>
        <begin position="23"/>
        <end position="232"/>
    </location>
</feature>
<dbReference type="GO" id="GO:0016787">
    <property type="term" value="F:hydrolase activity"/>
    <property type="evidence" value="ECO:0007669"/>
    <property type="project" value="UniProtKB-KW"/>
</dbReference>
<dbReference type="SUPFAM" id="SSF53474">
    <property type="entry name" value="alpha/beta-Hydrolases"/>
    <property type="match status" value="1"/>
</dbReference>